<evidence type="ECO:0000256" key="1">
    <source>
        <dbReference type="PROSITE-ProRule" id="PRU00042"/>
    </source>
</evidence>
<dbReference type="InterPro" id="IPR013087">
    <property type="entry name" value="Znf_C2H2_type"/>
</dbReference>
<accession>A0A812X355</accession>
<evidence type="ECO:0000313" key="5">
    <source>
        <dbReference type="Proteomes" id="UP000649617"/>
    </source>
</evidence>
<dbReference type="Proteomes" id="UP000649617">
    <property type="component" value="Unassembled WGS sequence"/>
</dbReference>
<dbReference type="GO" id="GO:0008270">
    <property type="term" value="F:zinc ion binding"/>
    <property type="evidence" value="ECO:0007669"/>
    <property type="project" value="UniProtKB-KW"/>
</dbReference>
<dbReference type="OrthoDB" id="410381at2759"/>
<feature type="compositionally biased region" description="Polar residues" evidence="2">
    <location>
        <begin position="775"/>
        <end position="784"/>
    </location>
</feature>
<keyword evidence="1" id="KW-0479">Metal-binding</keyword>
<organism evidence="4 5">
    <name type="scientific">Symbiodinium pilosum</name>
    <name type="common">Dinoflagellate</name>
    <dbReference type="NCBI Taxonomy" id="2952"/>
    <lineage>
        <taxon>Eukaryota</taxon>
        <taxon>Sar</taxon>
        <taxon>Alveolata</taxon>
        <taxon>Dinophyceae</taxon>
        <taxon>Suessiales</taxon>
        <taxon>Symbiodiniaceae</taxon>
        <taxon>Symbiodinium</taxon>
    </lineage>
</organism>
<reference evidence="4" key="1">
    <citation type="submission" date="2021-02" db="EMBL/GenBank/DDBJ databases">
        <authorList>
            <person name="Dougan E. K."/>
            <person name="Rhodes N."/>
            <person name="Thang M."/>
            <person name="Chan C."/>
        </authorList>
    </citation>
    <scope>NUCLEOTIDE SEQUENCE</scope>
</reference>
<keyword evidence="1" id="KW-0862">Zinc</keyword>
<dbReference type="PROSITE" id="PS50157">
    <property type="entry name" value="ZINC_FINGER_C2H2_2"/>
    <property type="match status" value="1"/>
</dbReference>
<keyword evidence="5" id="KW-1185">Reference proteome</keyword>
<dbReference type="AlphaFoldDB" id="A0A812X355"/>
<feature type="domain" description="C2H2-type" evidence="3">
    <location>
        <begin position="676"/>
        <end position="703"/>
    </location>
</feature>
<dbReference type="Gene3D" id="3.30.160.60">
    <property type="entry name" value="Classic Zinc Finger"/>
    <property type="match status" value="1"/>
</dbReference>
<evidence type="ECO:0000259" key="3">
    <source>
        <dbReference type="PROSITE" id="PS50157"/>
    </source>
</evidence>
<comment type="caution">
    <text evidence="4">The sequence shown here is derived from an EMBL/GenBank/DDBJ whole genome shotgun (WGS) entry which is preliminary data.</text>
</comment>
<feature type="region of interest" description="Disordered" evidence="2">
    <location>
        <begin position="758"/>
        <end position="784"/>
    </location>
</feature>
<name>A0A812X355_SYMPI</name>
<proteinExistence type="predicted"/>
<keyword evidence="1" id="KW-0863">Zinc-finger</keyword>
<evidence type="ECO:0000313" key="4">
    <source>
        <dbReference type="EMBL" id="CAE7715199.1"/>
    </source>
</evidence>
<dbReference type="EMBL" id="CAJNIZ010045272">
    <property type="protein sequence ID" value="CAE7715199.1"/>
    <property type="molecule type" value="Genomic_DNA"/>
</dbReference>
<evidence type="ECO:0000256" key="2">
    <source>
        <dbReference type="SAM" id="MobiDB-lite"/>
    </source>
</evidence>
<protein>
    <recommendedName>
        <fullName evidence="3">C2H2-type domain-containing protein</fullName>
    </recommendedName>
</protein>
<gene>
    <name evidence="4" type="ORF">SPIL2461_LOCUS20307</name>
</gene>
<sequence length="961" mass="106845">MEDPGVANRFLTDLQIAWEPFLPLAADLSNATNVEMYCSKVRTVMHNVAVEHFAMRPTQKSMKLLPATFDLLRRRRDLQDTVLQHVSVWSGNGLGPLHVLRWFFMSLQLLTAHLRMDRACKTAVRNDNKAWHQRLIGRLQQALDLRDSREAWAVSRMIAGHGPCRVINRTASAAKLITQSQWEQHLRHVWGARKHTAEVVSAAPQPLAEPLLHGASGQATLLKAALAQPRCRATPPGAVPAELLCLVTQKRSITANSSSWTTEAMMQMFEGIQCIGYNPQAWCDGFGCPIPKPGGASGPTGQRIINLLDAGGKMFYKALMGFVPDRSVTVFRAFPMPLQQTASLKSFLLPRNPRLNDDKGEALLSFSGKGAYGAARDAHAGLWSGYPPRLVVKYLGARLQSNGSLHTEISKRIASARAGFAKFAQLFKCSLLPQTHKVLVFKAVVNEALLSALEVRPLTRIDEQTLEKARGMLLRRLFGRQGYGAVANDPTHTSVTIESLRQRANLSTIASELLVRRLMWLRGALLAERSGQVRLELAALFGTSLQLQPPLRLDTSAPSAHAPRFLHILFRDIQYVLPEFRGFSEGWRDRFLQVPVATIRGQASWRTADSERNLNLDDQPEPANDPAPAHEGIPELALVANIIRCPDCGAGPWQSTRALKTHQVRKHNFCNPIQATVCQICGRQFTSKSVARRHVQNNSCYRPVNNHGHAGAIEGQRIARAKAAAQAQAASQVPPRVEAPQRTIAHFFINRNAAGLSSAAGLQPREQTAEENENPRVSTNNSTERQVQELTQQLRKVCQIIGSHDRSLRELEAWSTHTWLFHKESEVAKLLADHMEQWKQNLPQKGQPHPQGPARLTVAAAFAKWLLQDPDRKQAMPKFATLHEPMSALEDLHQSIQLAFIKPVRDGRTLLKIRPQLSAVEAWKEAAEWIQKSATELKVECKDLAPPGPLVRSLMVQESTE</sequence>